<sequence length="840" mass="96064">MGDEELQQLKRNPAVRMERIDVPHMNISVWCDTAHGRIRPYVPGSMRREIFDALHSLSHPSIRGTKRLVSQHYIWPLMNRNVADWTRTCCACQRSKVQRHTKAPPTIFEIPDRRFDHVHLDIVGPLPPSRGNSYLLTMVDRFTRWPEAVPIPNASAPVIARAFVSTWVARFGLPAAVTTDQGRQFQSSLWRELASTFGIKLARTTAYHPQANGLVERLHRQLKCALTAHAQSSRSWVDALPLVLLGIRCSVKEDLQHAPAELVYGSPLRLPGVYFGDTGTRNVNEHSDELRAFFSSIRPVPTRGAPASKWFVPKNLETCTHVFLRRDANRPPLSPAYEGPYKMPTMTRAVAARQARLWDHFKMEVSSPASPGNVCNMLADLCRAYNDCMLRRLTDIADRIMETLYHWQKKHPEIAIKLTWLPSGEVISSCGDVNVEPLLDISDDCWDSICFMHSLLDAGCLKRAAMLERRACGHILNFLHFFARYLSIEGCRWTTMNSAEKRKCFAKGAQKLARLRDDIERYEYCEGSDPYICFLYGKVLARLGMAKDAAEAFRRAVTDMPYCWPAWQELANILDDSIDVVQLPDCWMKLLFSIDYYMNRQLPAGAIKALTRFKGTGAMRTPVFIFQAARICASVRDLPRAVKLYHKMMKVDPNCLWSMDFFANILCVRGMKHELASLALRCYQASPESPIALVVWGIVLSSFRSHDKAIECCQRALEKNPLYAEAWVLLGNELTAVRNLNGAEFAYCRGLAVDPSDTRLYYGLGEVYNDVLKPEFAAYWFSMAVKTKRNSTMSVIRLLDQYELLRARYFGKRLIRKLNIPFNEEYLMNLRNRYRRAEIL</sequence>
<dbReference type="STRING" id="70415.A0A5S6QNU6"/>
<evidence type="ECO:0000256" key="4">
    <source>
        <dbReference type="PROSITE-ProRule" id="PRU00339"/>
    </source>
</evidence>
<dbReference type="InterPro" id="IPR007192">
    <property type="entry name" value="APC8"/>
</dbReference>
<name>A0A5S6QNU6_TRIMR</name>
<feature type="domain" description="Integrase catalytic" evidence="5">
    <location>
        <begin position="107"/>
        <end position="267"/>
    </location>
</feature>
<dbReference type="Pfam" id="PF04049">
    <property type="entry name" value="ANAPC8"/>
    <property type="match status" value="1"/>
</dbReference>
<evidence type="ECO:0000256" key="3">
    <source>
        <dbReference type="ARBA" id="ARBA00023306"/>
    </source>
</evidence>
<dbReference type="InterPro" id="IPR011990">
    <property type="entry name" value="TPR-like_helical_dom_sf"/>
</dbReference>
<accession>A0A5S6QNU6</accession>
<dbReference type="SUPFAM" id="SSF53098">
    <property type="entry name" value="Ribonuclease H-like"/>
    <property type="match status" value="1"/>
</dbReference>
<dbReference type="AlphaFoldDB" id="A0A5S6QNU6"/>
<dbReference type="SUPFAM" id="SSF48452">
    <property type="entry name" value="TPR-like"/>
    <property type="match status" value="1"/>
</dbReference>
<dbReference type="GO" id="GO:0051301">
    <property type="term" value="P:cell division"/>
    <property type="evidence" value="ECO:0007669"/>
    <property type="project" value="UniProtKB-KW"/>
</dbReference>
<dbReference type="SMART" id="SM00028">
    <property type="entry name" value="TPR"/>
    <property type="match status" value="4"/>
</dbReference>
<dbReference type="GO" id="GO:0003676">
    <property type="term" value="F:nucleic acid binding"/>
    <property type="evidence" value="ECO:0007669"/>
    <property type="project" value="InterPro"/>
</dbReference>
<evidence type="ECO:0000259" key="5">
    <source>
        <dbReference type="PROSITE" id="PS50994"/>
    </source>
</evidence>
<dbReference type="InterPro" id="IPR012337">
    <property type="entry name" value="RNaseH-like_sf"/>
</dbReference>
<keyword evidence="2" id="KW-0498">Mitosis</keyword>
<dbReference type="PANTHER" id="PTHR38681">
    <property type="entry name" value="RETROVIRUS-RELATED POL POLYPROTEIN FROM TRANSPOSON 412-LIKE PROTEIN-RELATED"/>
    <property type="match status" value="1"/>
</dbReference>
<proteinExistence type="predicted"/>
<dbReference type="Gene3D" id="3.30.420.10">
    <property type="entry name" value="Ribonuclease H-like superfamily/Ribonuclease H"/>
    <property type="match status" value="1"/>
</dbReference>
<dbReference type="InterPro" id="IPR041588">
    <property type="entry name" value="Integrase_H2C2"/>
</dbReference>
<evidence type="ECO:0000256" key="2">
    <source>
        <dbReference type="ARBA" id="ARBA00022776"/>
    </source>
</evidence>
<dbReference type="FunFam" id="3.30.420.10:FF:000032">
    <property type="entry name" value="Retrovirus-related Pol polyprotein from transposon 297-like Protein"/>
    <property type="match status" value="1"/>
</dbReference>
<dbReference type="Pfam" id="PF00665">
    <property type="entry name" value="rve"/>
    <property type="match status" value="1"/>
</dbReference>
<dbReference type="WBParaSite" id="TMUE_2000008905.1">
    <property type="protein sequence ID" value="TMUE_2000008905.1"/>
    <property type="gene ID" value="WBGene00285395"/>
</dbReference>
<evidence type="ECO:0000313" key="6">
    <source>
        <dbReference type="Proteomes" id="UP000046395"/>
    </source>
</evidence>
<dbReference type="PROSITE" id="PS50005">
    <property type="entry name" value="TPR"/>
    <property type="match status" value="1"/>
</dbReference>
<dbReference type="InterPro" id="IPR036397">
    <property type="entry name" value="RNaseH_sf"/>
</dbReference>
<dbReference type="Proteomes" id="UP000046395">
    <property type="component" value="Unassembled WGS sequence"/>
</dbReference>
<keyword evidence="4" id="KW-0802">TPR repeat</keyword>
<dbReference type="InterPro" id="IPR019734">
    <property type="entry name" value="TPR_rpt"/>
</dbReference>
<dbReference type="PROSITE" id="PS50994">
    <property type="entry name" value="INTEGRASE"/>
    <property type="match status" value="1"/>
</dbReference>
<dbReference type="GO" id="GO:0005680">
    <property type="term" value="C:anaphase-promoting complex"/>
    <property type="evidence" value="ECO:0007669"/>
    <property type="project" value="InterPro"/>
</dbReference>
<organism evidence="6 7">
    <name type="scientific">Trichuris muris</name>
    <name type="common">Mouse whipworm</name>
    <dbReference type="NCBI Taxonomy" id="70415"/>
    <lineage>
        <taxon>Eukaryota</taxon>
        <taxon>Metazoa</taxon>
        <taxon>Ecdysozoa</taxon>
        <taxon>Nematoda</taxon>
        <taxon>Enoplea</taxon>
        <taxon>Dorylaimia</taxon>
        <taxon>Trichinellida</taxon>
        <taxon>Trichuridae</taxon>
        <taxon>Trichuris</taxon>
    </lineage>
</organism>
<protein>
    <submittedName>
        <fullName evidence="7">Integrase catalytic domain-containing protein</fullName>
    </submittedName>
</protein>
<dbReference type="Gene3D" id="1.10.340.70">
    <property type="match status" value="1"/>
</dbReference>
<reference evidence="7" key="1">
    <citation type="submission" date="2019-12" db="UniProtKB">
        <authorList>
            <consortium name="WormBaseParasite"/>
        </authorList>
    </citation>
    <scope>IDENTIFICATION</scope>
</reference>
<evidence type="ECO:0000313" key="7">
    <source>
        <dbReference type="WBParaSite" id="TMUE_2000008905.1"/>
    </source>
</evidence>
<keyword evidence="6" id="KW-1185">Reference proteome</keyword>
<feature type="repeat" description="TPR" evidence="4">
    <location>
        <begin position="724"/>
        <end position="757"/>
    </location>
</feature>
<keyword evidence="3" id="KW-0131">Cell cycle</keyword>
<dbReference type="Pfam" id="PF17921">
    <property type="entry name" value="Integrase_H2C2"/>
    <property type="match status" value="1"/>
</dbReference>
<dbReference type="PANTHER" id="PTHR38681:SF1">
    <property type="entry name" value="RETROVIRUS-RELATED POL POLYPROTEIN FROM TRANSPOSON 412-LIKE PROTEIN"/>
    <property type="match status" value="1"/>
</dbReference>
<evidence type="ECO:0000256" key="1">
    <source>
        <dbReference type="ARBA" id="ARBA00022618"/>
    </source>
</evidence>
<dbReference type="Gene3D" id="1.25.40.10">
    <property type="entry name" value="Tetratricopeptide repeat domain"/>
    <property type="match status" value="2"/>
</dbReference>
<dbReference type="InterPro" id="IPR001584">
    <property type="entry name" value="Integrase_cat-core"/>
</dbReference>
<dbReference type="GO" id="GO:0015074">
    <property type="term" value="P:DNA integration"/>
    <property type="evidence" value="ECO:0007669"/>
    <property type="project" value="InterPro"/>
</dbReference>
<keyword evidence="1" id="KW-0132">Cell division</keyword>